<keyword evidence="3 12" id="KW-0436">Ligase</keyword>
<evidence type="ECO:0000313" key="16">
    <source>
        <dbReference type="Proteomes" id="UP001190700"/>
    </source>
</evidence>
<dbReference type="GO" id="GO:0005739">
    <property type="term" value="C:mitochondrion"/>
    <property type="evidence" value="ECO:0007669"/>
    <property type="project" value="UniProtKB-SubCell"/>
</dbReference>
<dbReference type="PRINTS" id="PR00980">
    <property type="entry name" value="TRNASYNTHALA"/>
</dbReference>
<keyword evidence="10 12" id="KW-0030">Aminoacyl-tRNA synthetase</keyword>
<keyword evidence="4 12" id="KW-0479">Metal-binding</keyword>
<keyword evidence="13" id="KW-0175">Coiled coil</keyword>
<keyword evidence="6 12" id="KW-0862">Zinc</keyword>
<dbReference type="InterPro" id="IPR045864">
    <property type="entry name" value="aa-tRNA-synth_II/BPL/LPL"/>
</dbReference>
<dbReference type="HAMAP" id="MF_00036_B">
    <property type="entry name" value="Ala_tRNA_synth_B"/>
    <property type="match status" value="1"/>
</dbReference>
<dbReference type="SMART" id="SM00863">
    <property type="entry name" value="tRNA_SAD"/>
    <property type="match status" value="1"/>
</dbReference>
<evidence type="ECO:0000256" key="12">
    <source>
        <dbReference type="HAMAP-Rule" id="MF_03133"/>
    </source>
</evidence>
<dbReference type="EC" id="6.1.1.7" evidence="12"/>
<dbReference type="SUPFAM" id="SSF50447">
    <property type="entry name" value="Translation proteins"/>
    <property type="match status" value="1"/>
</dbReference>
<comment type="catalytic activity">
    <reaction evidence="11 12">
        <text>tRNA(Ala) + L-alanine + ATP = L-alanyl-tRNA(Ala) + AMP + diphosphate</text>
        <dbReference type="Rhea" id="RHEA:12540"/>
        <dbReference type="Rhea" id="RHEA-COMP:9657"/>
        <dbReference type="Rhea" id="RHEA-COMP:9923"/>
        <dbReference type="ChEBI" id="CHEBI:30616"/>
        <dbReference type="ChEBI" id="CHEBI:33019"/>
        <dbReference type="ChEBI" id="CHEBI:57972"/>
        <dbReference type="ChEBI" id="CHEBI:78442"/>
        <dbReference type="ChEBI" id="CHEBI:78497"/>
        <dbReference type="ChEBI" id="CHEBI:456215"/>
        <dbReference type="EC" id="6.1.1.7"/>
    </reaction>
</comment>
<dbReference type="Proteomes" id="UP001190700">
    <property type="component" value="Unassembled WGS sequence"/>
</dbReference>
<dbReference type="InterPro" id="IPR059090">
    <property type="entry name" value="ALA1_helical"/>
</dbReference>
<evidence type="ECO:0000313" key="15">
    <source>
        <dbReference type="EMBL" id="KAK3270489.1"/>
    </source>
</evidence>
<dbReference type="InterPro" id="IPR018164">
    <property type="entry name" value="Ala-tRNA-synth_IIc_N"/>
</dbReference>
<dbReference type="EMBL" id="LGRX02010366">
    <property type="protein sequence ID" value="KAK3270489.1"/>
    <property type="molecule type" value="Genomic_DNA"/>
</dbReference>
<dbReference type="Pfam" id="PF26023">
    <property type="entry name" value="ALA1"/>
    <property type="match status" value="1"/>
</dbReference>
<dbReference type="Gene3D" id="3.30.930.10">
    <property type="entry name" value="Bira Bifunctional Protein, Domain 2"/>
    <property type="match status" value="1"/>
</dbReference>
<keyword evidence="12" id="KW-0963">Cytoplasm</keyword>
<protein>
    <recommendedName>
        <fullName evidence="12">Alanine--tRNA ligase</fullName>
        <ecNumber evidence="12">6.1.1.7</ecNumber>
    </recommendedName>
    <alternativeName>
        <fullName evidence="12">Alanyl-tRNA synthetase</fullName>
        <shortName evidence="12">AlaRS</shortName>
    </alternativeName>
</protein>
<dbReference type="Gene3D" id="3.10.310.40">
    <property type="match status" value="1"/>
</dbReference>
<comment type="cofactor">
    <cofactor evidence="12">
        <name>Zn(2+)</name>
        <dbReference type="ChEBI" id="CHEBI:29105"/>
    </cofactor>
    <text evidence="12">Binds 1 zinc ion per subunit.</text>
</comment>
<evidence type="ECO:0000256" key="2">
    <source>
        <dbReference type="ARBA" id="ARBA00022555"/>
    </source>
</evidence>
<dbReference type="GO" id="GO:0009507">
    <property type="term" value="C:chloroplast"/>
    <property type="evidence" value="ECO:0007669"/>
    <property type="project" value="TreeGrafter"/>
</dbReference>
<evidence type="ECO:0000256" key="3">
    <source>
        <dbReference type="ARBA" id="ARBA00022598"/>
    </source>
</evidence>
<evidence type="ECO:0000256" key="11">
    <source>
        <dbReference type="ARBA" id="ARBA00048300"/>
    </source>
</evidence>
<dbReference type="Gene3D" id="2.40.30.130">
    <property type="match status" value="1"/>
</dbReference>
<evidence type="ECO:0000256" key="4">
    <source>
        <dbReference type="ARBA" id="ARBA00022723"/>
    </source>
</evidence>
<reference evidence="15 16" key="1">
    <citation type="journal article" date="2015" name="Genome Biol. Evol.">
        <title>Comparative Genomics of a Bacterivorous Green Alga Reveals Evolutionary Causalities and Consequences of Phago-Mixotrophic Mode of Nutrition.</title>
        <authorList>
            <person name="Burns J.A."/>
            <person name="Paasch A."/>
            <person name="Narechania A."/>
            <person name="Kim E."/>
        </authorList>
    </citation>
    <scope>NUCLEOTIDE SEQUENCE [LARGE SCALE GENOMIC DNA]</scope>
    <source>
        <strain evidence="15 16">PLY_AMNH</strain>
    </source>
</reference>
<dbReference type="InterPro" id="IPR050058">
    <property type="entry name" value="Ala-tRNA_ligase"/>
</dbReference>
<keyword evidence="5 12" id="KW-0547">Nucleotide-binding</keyword>
<dbReference type="SUPFAM" id="SSF55681">
    <property type="entry name" value="Class II aaRS and biotin synthetases"/>
    <property type="match status" value="1"/>
</dbReference>
<evidence type="ECO:0000256" key="10">
    <source>
        <dbReference type="ARBA" id="ARBA00023146"/>
    </source>
</evidence>
<dbReference type="FunFam" id="3.30.930.10:FF:000011">
    <property type="entry name" value="Alanine--tRNA ligase, cytoplasmic"/>
    <property type="match status" value="1"/>
</dbReference>
<comment type="subunit">
    <text evidence="12">Monomer.</text>
</comment>
<evidence type="ECO:0000256" key="13">
    <source>
        <dbReference type="SAM" id="Coils"/>
    </source>
</evidence>
<dbReference type="PANTHER" id="PTHR11777">
    <property type="entry name" value="ALANYL-TRNA SYNTHETASE"/>
    <property type="match status" value="1"/>
</dbReference>
<name>A0AAE0G2S2_9CHLO</name>
<comment type="caution">
    <text evidence="15">The sequence shown here is derived from an EMBL/GenBank/DDBJ whole genome shotgun (WGS) entry which is preliminary data.</text>
</comment>
<feature type="binding site" evidence="12">
    <location>
        <position position="749"/>
    </location>
    <ligand>
        <name>Zn(2+)</name>
        <dbReference type="ChEBI" id="CHEBI:29105"/>
    </ligand>
</feature>
<feature type="binding site" evidence="12">
    <location>
        <position position="630"/>
    </location>
    <ligand>
        <name>Zn(2+)</name>
        <dbReference type="ChEBI" id="CHEBI:29105"/>
    </ligand>
</feature>
<dbReference type="InterPro" id="IPR018162">
    <property type="entry name" value="Ala-tRNA-ligase_IIc_anticod-bd"/>
</dbReference>
<organism evidence="15 16">
    <name type="scientific">Cymbomonas tetramitiformis</name>
    <dbReference type="NCBI Taxonomy" id="36881"/>
    <lineage>
        <taxon>Eukaryota</taxon>
        <taxon>Viridiplantae</taxon>
        <taxon>Chlorophyta</taxon>
        <taxon>Pyramimonadophyceae</taxon>
        <taxon>Pyramimonadales</taxon>
        <taxon>Pyramimonadaceae</taxon>
        <taxon>Cymbomonas</taxon>
    </lineage>
</organism>
<dbReference type="GO" id="GO:0004813">
    <property type="term" value="F:alanine-tRNA ligase activity"/>
    <property type="evidence" value="ECO:0007669"/>
    <property type="project" value="UniProtKB-UniRule"/>
</dbReference>
<evidence type="ECO:0000256" key="5">
    <source>
        <dbReference type="ARBA" id="ARBA00022741"/>
    </source>
</evidence>
<dbReference type="SUPFAM" id="SSF55186">
    <property type="entry name" value="ThrRS/AlaRS common domain"/>
    <property type="match status" value="1"/>
</dbReference>
<comment type="similarity">
    <text evidence="1">Belongs to the class-II aminoacyl-tRNA synthetase family. Alax-L subfamily.</text>
</comment>
<dbReference type="AlphaFoldDB" id="A0AAE0G2S2"/>
<comment type="subcellular location">
    <subcellularLocation>
        <location evidence="12">Mitochondrion</location>
    </subcellularLocation>
    <subcellularLocation>
        <location evidence="12">Cytoplasm</location>
    </subcellularLocation>
</comment>
<dbReference type="InterPro" id="IPR023033">
    <property type="entry name" value="Ala_tRNA_ligase_euk/bac"/>
</dbReference>
<dbReference type="InterPro" id="IPR018165">
    <property type="entry name" value="Ala-tRNA-synth_IIc_core"/>
</dbReference>
<feature type="domain" description="Alanyl-transfer RNA synthetases family profile" evidence="14">
    <location>
        <begin position="31"/>
        <end position="788"/>
    </location>
</feature>
<dbReference type="InterPro" id="IPR002318">
    <property type="entry name" value="Ala-tRNA-lgiase_IIc"/>
</dbReference>
<evidence type="ECO:0000259" key="14">
    <source>
        <dbReference type="PROSITE" id="PS50860"/>
    </source>
</evidence>
<evidence type="ECO:0000256" key="6">
    <source>
        <dbReference type="ARBA" id="ARBA00022833"/>
    </source>
</evidence>
<dbReference type="SUPFAM" id="SSF101353">
    <property type="entry name" value="Putative anticodon-binding domain of alanyl-tRNA synthetase (AlaRS)"/>
    <property type="match status" value="1"/>
</dbReference>
<dbReference type="GO" id="GO:0005524">
    <property type="term" value="F:ATP binding"/>
    <property type="evidence" value="ECO:0007669"/>
    <property type="project" value="UniProtKB-UniRule"/>
</dbReference>
<dbReference type="PANTHER" id="PTHR11777:SF9">
    <property type="entry name" value="ALANINE--TRNA LIGASE, CYTOPLASMIC"/>
    <property type="match status" value="1"/>
</dbReference>
<dbReference type="GO" id="GO:0002161">
    <property type="term" value="F:aminoacyl-tRNA deacylase activity"/>
    <property type="evidence" value="ECO:0007669"/>
    <property type="project" value="TreeGrafter"/>
</dbReference>
<dbReference type="PROSITE" id="PS50860">
    <property type="entry name" value="AA_TRNA_LIGASE_II_ALA"/>
    <property type="match status" value="1"/>
</dbReference>
<sequence length="981" mass="105958">MFPCKDGTNAPAWSPDGSGYGHHVKAESVEWPASRVRSTFINFFMEKKEHTHVVSSPVVPPLEDKTLLFTNAGMNQFKPIFLGKIDPNGTSPLAKLKRACNTQKCIRAGGKHNDLDDVGKDVYHHTCFEMLGNWSFGNYFKREAITWAWELLTVVYGLDPSRLYATYFQGDESQGLDPDDEARAIWLEVLPESRVLPFDCKDNFWEMGNTGPCGPCTEIHYDRIGGGRDAAALVNMDDPDVLEIWNLVFIQFNREEDASLKSLPQKHVDTGMGFERLVSCLQDKSSNYDTDVFTPIFDAIQKISGAPKYTGKVGAEDTDGKDMAYRVVADHIRTLSIAIADGAQPGNDGRNYVLRRILRRAVRYGSEVLGAPSGFFNKLVDVVSTQLGDIFPELVTKKEFVREVLLDEEMSFGKTLAKGIEMFKKMMKKSEGTKKISGQEAFTLWDTFGFPVDLTELMAEENGFVVDSEGFEQALAEAKDLSKGAQRKGAGVALKMEAEATGALANMGVKPSDDSFKYVWNKDVTTSITAILTSGGFVQSTEGVEVGAPVGLVLESTPFYAESGGQIYDIGTITSGDTKMTVTEVKVAAGYVLHQGVLESGMTLKVGEKSVASVDYARRSLIAANHTCTHVLNHSLRKVLGNTVDQKGALYDDEKLRFDFSQNKAVDVDALRQVEQLVKKAVADKLVVYSQESSLVPAKEICTLRAVFGEQYPDPVRVVSVGVPIEDLLAKPANTDWMEYSVEFCGGTHLNHTGEADEFVLLAEEGIAKGVRRVTGLTKGAARAALAEAAKFQDLITAAEGLEGSALEKAVNSVKVNLDTAVMPTVRKAELKEQLTKLQKKIAEAAKKAAAGNKKAFMEAAKQGTADAQAAGKPYCVVFVDVTMDPGAIREAVMAVLKEGKTAIAFLAVDADKDKVMVYTGVPPSISGLDCLEWLKAGLGPVNGKGGGGKGGMAQGQASGAAQVDACIAACTAFAQNAVGA</sequence>
<evidence type="ECO:0000256" key="9">
    <source>
        <dbReference type="ARBA" id="ARBA00022917"/>
    </source>
</evidence>
<dbReference type="Pfam" id="PF02272">
    <property type="entry name" value="DHHA1"/>
    <property type="match status" value="1"/>
</dbReference>
<keyword evidence="16" id="KW-1185">Reference proteome</keyword>
<evidence type="ECO:0000256" key="1">
    <source>
        <dbReference type="ARBA" id="ARBA00008429"/>
    </source>
</evidence>
<dbReference type="FunFam" id="3.30.980.10:FF:000004">
    <property type="entry name" value="Alanine--tRNA ligase, cytoplasmic"/>
    <property type="match status" value="1"/>
</dbReference>
<dbReference type="NCBIfam" id="TIGR00344">
    <property type="entry name" value="alaS"/>
    <property type="match status" value="1"/>
</dbReference>
<feature type="binding site" evidence="12">
    <location>
        <position position="626"/>
    </location>
    <ligand>
        <name>Zn(2+)</name>
        <dbReference type="ChEBI" id="CHEBI:29105"/>
    </ligand>
</feature>
<dbReference type="Pfam" id="PF01411">
    <property type="entry name" value="tRNA-synt_2c"/>
    <property type="match status" value="1"/>
</dbReference>
<dbReference type="GO" id="GO:0070143">
    <property type="term" value="P:mitochondrial alanyl-tRNA aminoacylation"/>
    <property type="evidence" value="ECO:0007669"/>
    <property type="project" value="UniProtKB-UniRule"/>
</dbReference>
<dbReference type="Pfam" id="PF07973">
    <property type="entry name" value="tRNA_SAD"/>
    <property type="match status" value="1"/>
</dbReference>
<dbReference type="GO" id="GO:0000049">
    <property type="term" value="F:tRNA binding"/>
    <property type="evidence" value="ECO:0007669"/>
    <property type="project" value="UniProtKB-KW"/>
</dbReference>
<feature type="binding site" evidence="12">
    <location>
        <position position="745"/>
    </location>
    <ligand>
        <name>Zn(2+)</name>
        <dbReference type="ChEBI" id="CHEBI:29105"/>
    </ligand>
</feature>
<keyword evidence="9 12" id="KW-0648">Protein biosynthesis</keyword>
<dbReference type="GO" id="GO:0008270">
    <property type="term" value="F:zinc ion binding"/>
    <property type="evidence" value="ECO:0007669"/>
    <property type="project" value="UniProtKB-UniRule"/>
</dbReference>
<keyword evidence="12" id="KW-0496">Mitochondrion</keyword>
<dbReference type="Gene3D" id="3.30.980.10">
    <property type="entry name" value="Threonyl-trna Synthetase, Chain A, domain 2"/>
    <property type="match status" value="1"/>
</dbReference>
<feature type="coiled-coil region" evidence="13">
    <location>
        <begin position="828"/>
        <end position="855"/>
    </location>
</feature>
<gene>
    <name evidence="15" type="ORF">CYMTET_21115</name>
</gene>
<comment type="function">
    <text evidence="12">Catalyzes the attachment of alanine to tRNA(Ala) in a two-step reaction: alanine is first activated by ATP to form Ala-AMP and then transferred to the acceptor end of tRNA(Ala). Also edits incorrectly charged tRNA(Ala) via its editing domain.</text>
</comment>
<evidence type="ECO:0000256" key="8">
    <source>
        <dbReference type="ARBA" id="ARBA00022884"/>
    </source>
</evidence>
<dbReference type="InterPro" id="IPR018163">
    <property type="entry name" value="Thr/Ala-tRNA-synth_IIc_edit"/>
</dbReference>
<keyword evidence="2 12" id="KW-0820">tRNA-binding</keyword>
<accession>A0AAE0G2S2</accession>
<dbReference type="CDD" id="cd00673">
    <property type="entry name" value="AlaRS_core"/>
    <property type="match status" value="1"/>
</dbReference>
<dbReference type="InterPro" id="IPR009000">
    <property type="entry name" value="Transl_B-barrel_sf"/>
</dbReference>
<keyword evidence="7 12" id="KW-0067">ATP-binding</keyword>
<keyword evidence="8 12" id="KW-0694">RNA-binding</keyword>
<dbReference type="InterPro" id="IPR003156">
    <property type="entry name" value="DHHA1_dom"/>
</dbReference>
<proteinExistence type="inferred from homology"/>
<evidence type="ECO:0000256" key="7">
    <source>
        <dbReference type="ARBA" id="ARBA00022840"/>
    </source>
</evidence>
<comment type="domain">
    <text evidence="12">Consists of three domains; the N-terminal catalytic domain, the editing domain and the C-terminal C-Ala domain. The editing domain removes incorrectly charged amino acids, while the C-Ala domain, along with tRNA(Ala), serves as a bridge to cooperatively bring together the editing and aminoacylation centers thus stimulating deacylation of misacylated tRNAs.</text>
</comment>
<dbReference type="InterPro" id="IPR012947">
    <property type="entry name" value="tRNA_SAD"/>
</dbReference>